<dbReference type="SUPFAM" id="SSF46689">
    <property type="entry name" value="Homeodomain-like"/>
    <property type="match status" value="1"/>
</dbReference>
<dbReference type="SUPFAM" id="SSF48498">
    <property type="entry name" value="Tetracyclin repressor-like, C-terminal domain"/>
    <property type="match status" value="1"/>
</dbReference>
<dbReference type="Proteomes" id="UP001596047">
    <property type="component" value="Unassembled WGS sequence"/>
</dbReference>
<comment type="caution">
    <text evidence="4">The sequence shown here is derived from an EMBL/GenBank/DDBJ whole genome shotgun (WGS) entry which is preliminary data.</text>
</comment>
<feature type="DNA-binding region" description="H-T-H motif" evidence="2">
    <location>
        <begin position="29"/>
        <end position="48"/>
    </location>
</feature>
<dbReference type="Pfam" id="PF00440">
    <property type="entry name" value="TetR_N"/>
    <property type="match status" value="1"/>
</dbReference>
<organism evidence="4 5">
    <name type="scientific">Paenibacillus solisilvae</name>
    <dbReference type="NCBI Taxonomy" id="2486751"/>
    <lineage>
        <taxon>Bacteria</taxon>
        <taxon>Bacillati</taxon>
        <taxon>Bacillota</taxon>
        <taxon>Bacilli</taxon>
        <taxon>Bacillales</taxon>
        <taxon>Paenibacillaceae</taxon>
        <taxon>Paenibacillus</taxon>
    </lineage>
</organism>
<dbReference type="Gene3D" id="1.10.357.10">
    <property type="entry name" value="Tetracycline Repressor, domain 2"/>
    <property type="match status" value="1"/>
</dbReference>
<evidence type="ECO:0000313" key="5">
    <source>
        <dbReference type="Proteomes" id="UP001596047"/>
    </source>
</evidence>
<dbReference type="RefSeq" id="WP_379188575.1">
    <property type="nucleotide sequence ID" value="NZ_JBHSOW010000043.1"/>
</dbReference>
<sequence>MFERYNKVQRAVLETTLRIINQKELQATSMSLIAKESKVSTGSIYHYFQSKEDIINELYKAIVTFTGDVVMKDIDANQPVQARFRRVWENIIGVSMKHPEGFQFIEQYSFSPYIYEESKLEAYKVGWCNPVEKLYSEAIEQKLFIDMEPKLLVQMHYGSIVYLVKADLQKYIELTEDAVQHVITSAWKSVLRS</sequence>
<protein>
    <submittedName>
        <fullName evidence="4">TetR/AcrR family transcriptional regulator</fullName>
    </submittedName>
</protein>
<dbReference type="InterPro" id="IPR054422">
    <property type="entry name" value="TetR-like_HI_0893_C"/>
</dbReference>
<reference evidence="5" key="1">
    <citation type="journal article" date="2019" name="Int. J. Syst. Evol. Microbiol.">
        <title>The Global Catalogue of Microorganisms (GCM) 10K type strain sequencing project: providing services to taxonomists for standard genome sequencing and annotation.</title>
        <authorList>
            <consortium name="The Broad Institute Genomics Platform"/>
            <consortium name="The Broad Institute Genome Sequencing Center for Infectious Disease"/>
            <person name="Wu L."/>
            <person name="Ma J."/>
        </authorList>
    </citation>
    <scope>NUCLEOTIDE SEQUENCE [LARGE SCALE GENOMIC DNA]</scope>
    <source>
        <strain evidence="5">CGMCC 1.3240</strain>
    </source>
</reference>
<keyword evidence="5" id="KW-1185">Reference proteome</keyword>
<dbReference type="PRINTS" id="PR00455">
    <property type="entry name" value="HTHTETR"/>
</dbReference>
<dbReference type="PROSITE" id="PS50977">
    <property type="entry name" value="HTH_TETR_2"/>
    <property type="match status" value="1"/>
</dbReference>
<gene>
    <name evidence="4" type="ORF">ACFPYJ_13020</name>
</gene>
<accession>A0ABW0VYV0</accession>
<dbReference type="Pfam" id="PF22604">
    <property type="entry name" value="TetR_HI_0893_C"/>
    <property type="match status" value="1"/>
</dbReference>
<evidence type="ECO:0000256" key="1">
    <source>
        <dbReference type="ARBA" id="ARBA00023125"/>
    </source>
</evidence>
<dbReference type="InterPro" id="IPR001647">
    <property type="entry name" value="HTH_TetR"/>
</dbReference>
<name>A0ABW0VYV0_9BACL</name>
<dbReference type="InterPro" id="IPR009057">
    <property type="entry name" value="Homeodomain-like_sf"/>
</dbReference>
<dbReference type="EMBL" id="JBHSOW010000043">
    <property type="protein sequence ID" value="MFC5650024.1"/>
    <property type="molecule type" value="Genomic_DNA"/>
</dbReference>
<evidence type="ECO:0000313" key="4">
    <source>
        <dbReference type="EMBL" id="MFC5650024.1"/>
    </source>
</evidence>
<dbReference type="InterPro" id="IPR050109">
    <property type="entry name" value="HTH-type_TetR-like_transc_reg"/>
</dbReference>
<dbReference type="InterPro" id="IPR036271">
    <property type="entry name" value="Tet_transcr_reg_TetR-rel_C_sf"/>
</dbReference>
<evidence type="ECO:0000256" key="2">
    <source>
        <dbReference type="PROSITE-ProRule" id="PRU00335"/>
    </source>
</evidence>
<feature type="domain" description="HTH tetR-type" evidence="3">
    <location>
        <begin position="6"/>
        <end position="66"/>
    </location>
</feature>
<keyword evidence="1 2" id="KW-0238">DNA-binding</keyword>
<proteinExistence type="predicted"/>
<dbReference type="PANTHER" id="PTHR30055">
    <property type="entry name" value="HTH-TYPE TRANSCRIPTIONAL REGULATOR RUTR"/>
    <property type="match status" value="1"/>
</dbReference>
<evidence type="ECO:0000259" key="3">
    <source>
        <dbReference type="PROSITE" id="PS50977"/>
    </source>
</evidence>